<comment type="caution">
    <text evidence="2">The sequence shown here is derived from an EMBL/GenBank/DDBJ whole genome shotgun (WGS) entry which is preliminary data.</text>
</comment>
<feature type="compositionally biased region" description="Polar residues" evidence="1">
    <location>
        <begin position="58"/>
        <end position="75"/>
    </location>
</feature>
<accession>A0A9P4Q8U4</accession>
<proteinExistence type="predicted"/>
<dbReference type="Proteomes" id="UP000799441">
    <property type="component" value="Unassembled WGS sequence"/>
</dbReference>
<dbReference type="AlphaFoldDB" id="A0A9P4Q8U4"/>
<name>A0A9P4Q8U4_9PEZI</name>
<gene>
    <name evidence="2" type="ORF">K431DRAFT_91831</name>
</gene>
<evidence type="ECO:0000313" key="2">
    <source>
        <dbReference type="EMBL" id="KAF2720476.1"/>
    </source>
</evidence>
<reference evidence="2" key="1">
    <citation type="journal article" date="2020" name="Stud. Mycol.">
        <title>101 Dothideomycetes genomes: a test case for predicting lifestyles and emergence of pathogens.</title>
        <authorList>
            <person name="Haridas S."/>
            <person name="Albert R."/>
            <person name="Binder M."/>
            <person name="Bloem J."/>
            <person name="Labutti K."/>
            <person name="Salamov A."/>
            <person name="Andreopoulos B."/>
            <person name="Baker S."/>
            <person name="Barry K."/>
            <person name="Bills G."/>
            <person name="Bluhm B."/>
            <person name="Cannon C."/>
            <person name="Castanera R."/>
            <person name="Culley D."/>
            <person name="Daum C."/>
            <person name="Ezra D."/>
            <person name="Gonzalez J."/>
            <person name="Henrissat B."/>
            <person name="Kuo A."/>
            <person name="Liang C."/>
            <person name="Lipzen A."/>
            <person name="Lutzoni F."/>
            <person name="Magnuson J."/>
            <person name="Mondo S."/>
            <person name="Nolan M."/>
            <person name="Ohm R."/>
            <person name="Pangilinan J."/>
            <person name="Park H.-J."/>
            <person name="Ramirez L."/>
            <person name="Alfaro M."/>
            <person name="Sun H."/>
            <person name="Tritt A."/>
            <person name="Yoshinaga Y."/>
            <person name="Zwiers L.-H."/>
            <person name="Turgeon B."/>
            <person name="Goodwin S."/>
            <person name="Spatafora J."/>
            <person name="Crous P."/>
            <person name="Grigoriev I."/>
        </authorList>
    </citation>
    <scope>NUCLEOTIDE SEQUENCE</scope>
    <source>
        <strain evidence="2">CBS 116435</strain>
    </source>
</reference>
<keyword evidence="3" id="KW-1185">Reference proteome</keyword>
<evidence type="ECO:0000313" key="3">
    <source>
        <dbReference type="Proteomes" id="UP000799441"/>
    </source>
</evidence>
<protein>
    <submittedName>
        <fullName evidence="2">Uncharacterized protein</fullName>
    </submittedName>
</protein>
<dbReference type="EMBL" id="MU003799">
    <property type="protein sequence ID" value="KAF2720476.1"/>
    <property type="molecule type" value="Genomic_DNA"/>
</dbReference>
<evidence type="ECO:0000256" key="1">
    <source>
        <dbReference type="SAM" id="MobiDB-lite"/>
    </source>
</evidence>
<sequence>MHQKATRNIARPVPAIRICSTQAELLLREAAFSTSNSGRIYRSESLACEKRLPGFKTQLANSSTPPPTVRNSNCSPHHPRSVPTASPSPGPAS</sequence>
<feature type="region of interest" description="Disordered" evidence="1">
    <location>
        <begin position="57"/>
        <end position="93"/>
    </location>
</feature>
<organism evidence="2 3">
    <name type="scientific">Polychaeton citri CBS 116435</name>
    <dbReference type="NCBI Taxonomy" id="1314669"/>
    <lineage>
        <taxon>Eukaryota</taxon>
        <taxon>Fungi</taxon>
        <taxon>Dikarya</taxon>
        <taxon>Ascomycota</taxon>
        <taxon>Pezizomycotina</taxon>
        <taxon>Dothideomycetes</taxon>
        <taxon>Dothideomycetidae</taxon>
        <taxon>Capnodiales</taxon>
        <taxon>Capnodiaceae</taxon>
        <taxon>Polychaeton</taxon>
    </lineage>
</organism>